<feature type="region of interest" description="Disordered" evidence="1">
    <location>
        <begin position="45"/>
        <end position="82"/>
    </location>
</feature>
<protein>
    <submittedName>
        <fullName evidence="2">Uncharacterized protein</fullName>
    </submittedName>
</protein>
<keyword evidence="3" id="KW-1185">Reference proteome</keyword>
<name>A0A7J7YME1_PIPKU</name>
<evidence type="ECO:0000313" key="2">
    <source>
        <dbReference type="EMBL" id="KAF6363163.1"/>
    </source>
</evidence>
<dbReference type="EMBL" id="JACAGB010000005">
    <property type="protein sequence ID" value="KAF6363163.1"/>
    <property type="molecule type" value="Genomic_DNA"/>
</dbReference>
<dbReference type="AlphaFoldDB" id="A0A7J7YME1"/>
<feature type="compositionally biased region" description="Polar residues" evidence="1">
    <location>
        <begin position="54"/>
        <end position="69"/>
    </location>
</feature>
<reference evidence="2 3" key="1">
    <citation type="journal article" date="2020" name="Nature">
        <title>Six reference-quality genomes reveal evolution of bat adaptations.</title>
        <authorList>
            <person name="Jebb D."/>
            <person name="Huang Z."/>
            <person name="Pippel M."/>
            <person name="Hughes G.M."/>
            <person name="Lavrichenko K."/>
            <person name="Devanna P."/>
            <person name="Winkler S."/>
            <person name="Jermiin L.S."/>
            <person name="Skirmuntt E.C."/>
            <person name="Katzourakis A."/>
            <person name="Burkitt-Gray L."/>
            <person name="Ray D.A."/>
            <person name="Sullivan K.A.M."/>
            <person name="Roscito J.G."/>
            <person name="Kirilenko B.M."/>
            <person name="Davalos L.M."/>
            <person name="Corthals A.P."/>
            <person name="Power M.L."/>
            <person name="Jones G."/>
            <person name="Ransome R.D."/>
            <person name="Dechmann D.K.N."/>
            <person name="Locatelli A.G."/>
            <person name="Puechmaille S.J."/>
            <person name="Fedrigo O."/>
            <person name="Jarvis E.D."/>
            <person name="Hiller M."/>
            <person name="Vernes S.C."/>
            <person name="Myers E.W."/>
            <person name="Teeling E.C."/>
        </authorList>
    </citation>
    <scope>NUCLEOTIDE SEQUENCE [LARGE SCALE GENOMIC DNA]</scope>
    <source>
        <strain evidence="2">MPipKuh1</strain>
        <tissue evidence="2">Flight muscle</tissue>
    </source>
</reference>
<accession>A0A7J7YME1</accession>
<sequence>MDRVVWPPDDSTNLCLTRCGSHPLTCLPRGAYPCARLNSAPLGHRREGRRGVSLTPSASTLPPVSSPSWGPSKERALPTPTPAPPHPPRFWFHLSSVHKLPLDSCVVFLFHVSFLDILSLLLLPAPNVHPHCLLFCPHSPPRCSWEGARGKADCPSPREGGLCP</sequence>
<evidence type="ECO:0000313" key="3">
    <source>
        <dbReference type="Proteomes" id="UP000558488"/>
    </source>
</evidence>
<comment type="caution">
    <text evidence="2">The sequence shown here is derived from an EMBL/GenBank/DDBJ whole genome shotgun (WGS) entry which is preliminary data.</text>
</comment>
<organism evidence="2 3">
    <name type="scientific">Pipistrellus kuhlii</name>
    <name type="common">Kuhl's pipistrelle</name>
    <dbReference type="NCBI Taxonomy" id="59472"/>
    <lineage>
        <taxon>Eukaryota</taxon>
        <taxon>Metazoa</taxon>
        <taxon>Chordata</taxon>
        <taxon>Craniata</taxon>
        <taxon>Vertebrata</taxon>
        <taxon>Euteleostomi</taxon>
        <taxon>Mammalia</taxon>
        <taxon>Eutheria</taxon>
        <taxon>Laurasiatheria</taxon>
        <taxon>Chiroptera</taxon>
        <taxon>Yangochiroptera</taxon>
        <taxon>Vespertilionidae</taxon>
        <taxon>Pipistrellus</taxon>
    </lineage>
</organism>
<evidence type="ECO:0000256" key="1">
    <source>
        <dbReference type="SAM" id="MobiDB-lite"/>
    </source>
</evidence>
<proteinExistence type="predicted"/>
<gene>
    <name evidence="2" type="ORF">mPipKuh1_010160</name>
</gene>
<dbReference type="Proteomes" id="UP000558488">
    <property type="component" value="Unassembled WGS sequence"/>
</dbReference>